<name>A0ABZ2FJE3_9MICO</name>
<gene>
    <name evidence="5" type="ORF">N5P18_06025</name>
</gene>
<dbReference type="SMART" id="SM00421">
    <property type="entry name" value="HTH_LUXR"/>
    <property type="match status" value="1"/>
</dbReference>
<evidence type="ECO:0000259" key="4">
    <source>
        <dbReference type="PROSITE" id="PS50043"/>
    </source>
</evidence>
<dbReference type="CDD" id="cd06170">
    <property type="entry name" value="LuxR_C_like"/>
    <property type="match status" value="1"/>
</dbReference>
<evidence type="ECO:0000256" key="2">
    <source>
        <dbReference type="ARBA" id="ARBA00023125"/>
    </source>
</evidence>
<protein>
    <submittedName>
        <fullName evidence="5">LuxR C-terminal-related transcriptional regulator</fullName>
    </submittedName>
</protein>
<sequence>MTSLSPSQRWSSTARDGRQPRFAQIWCELARGELELSEGRSAQAAERLTLLVTRLDDLGVGDANLDPGPDLVDALLRVGEVEAATRAARRYASVSGPDARPWTVARVQRALGLVAPDEACDAPFALALVSHARTRDTFEAARTRLAYGMRLRRAGRRVDARPVLREALSTFEDLGAGLWAESARVGLAATGERVPPRAPTGPDSLTPQELQVCLLLADGRTTREAAAALFLSPKTIEYHLRKAYSKLAIHSRQELGEVLADLG</sequence>
<dbReference type="InterPro" id="IPR036388">
    <property type="entry name" value="WH-like_DNA-bd_sf"/>
</dbReference>
<dbReference type="Pfam" id="PF00196">
    <property type="entry name" value="GerE"/>
    <property type="match status" value="1"/>
</dbReference>
<dbReference type="InterPro" id="IPR000792">
    <property type="entry name" value="Tscrpt_reg_LuxR_C"/>
</dbReference>
<dbReference type="SUPFAM" id="SSF46894">
    <property type="entry name" value="C-terminal effector domain of the bipartite response regulators"/>
    <property type="match status" value="1"/>
</dbReference>
<dbReference type="InterPro" id="IPR016032">
    <property type="entry name" value="Sig_transdc_resp-reg_C-effctor"/>
</dbReference>
<keyword evidence="1" id="KW-0805">Transcription regulation</keyword>
<reference evidence="5 6" key="1">
    <citation type="submission" date="2022-09" db="EMBL/GenBank/DDBJ databases">
        <title>Complete genome sequence of Janibacter terrae strain COS04-44, PCL-degrading bacteria isolated from oil spilled coast.</title>
        <authorList>
            <person name="Park H."/>
            <person name="Kim J.Y."/>
            <person name="An S.H."/>
            <person name="Lee C.M."/>
            <person name="Weon H.-Y."/>
        </authorList>
    </citation>
    <scope>NUCLEOTIDE SEQUENCE [LARGE SCALE GENOMIC DNA]</scope>
    <source>
        <strain evidence="5 6">COS04-44</strain>
    </source>
</reference>
<evidence type="ECO:0000256" key="3">
    <source>
        <dbReference type="ARBA" id="ARBA00023163"/>
    </source>
</evidence>
<dbReference type="PANTHER" id="PTHR44688">
    <property type="entry name" value="DNA-BINDING TRANSCRIPTIONAL ACTIVATOR DEVR_DOSR"/>
    <property type="match status" value="1"/>
</dbReference>
<feature type="domain" description="HTH luxR-type" evidence="4">
    <location>
        <begin position="198"/>
        <end position="263"/>
    </location>
</feature>
<keyword evidence="2" id="KW-0238">DNA-binding</keyword>
<dbReference type="RefSeq" id="WP_338539012.1">
    <property type="nucleotide sequence ID" value="NZ_CP104874.1"/>
</dbReference>
<keyword evidence="6" id="KW-1185">Reference proteome</keyword>
<evidence type="ECO:0000313" key="5">
    <source>
        <dbReference type="EMBL" id="WWF06430.1"/>
    </source>
</evidence>
<dbReference type="Proteomes" id="UP001381003">
    <property type="component" value="Chromosome"/>
</dbReference>
<evidence type="ECO:0000313" key="6">
    <source>
        <dbReference type="Proteomes" id="UP001381003"/>
    </source>
</evidence>
<keyword evidence="3" id="KW-0804">Transcription</keyword>
<dbReference type="EMBL" id="CP104874">
    <property type="protein sequence ID" value="WWF06430.1"/>
    <property type="molecule type" value="Genomic_DNA"/>
</dbReference>
<evidence type="ECO:0000256" key="1">
    <source>
        <dbReference type="ARBA" id="ARBA00023015"/>
    </source>
</evidence>
<dbReference type="PRINTS" id="PR00038">
    <property type="entry name" value="HTHLUXR"/>
</dbReference>
<accession>A0ABZ2FJE3</accession>
<organism evidence="5 6">
    <name type="scientific">Janibacter terrae</name>
    <dbReference type="NCBI Taxonomy" id="103817"/>
    <lineage>
        <taxon>Bacteria</taxon>
        <taxon>Bacillati</taxon>
        <taxon>Actinomycetota</taxon>
        <taxon>Actinomycetes</taxon>
        <taxon>Micrococcales</taxon>
        <taxon>Intrasporangiaceae</taxon>
        <taxon>Janibacter</taxon>
    </lineage>
</organism>
<dbReference type="Gene3D" id="1.10.10.10">
    <property type="entry name" value="Winged helix-like DNA-binding domain superfamily/Winged helix DNA-binding domain"/>
    <property type="match status" value="1"/>
</dbReference>
<proteinExistence type="predicted"/>
<dbReference type="PANTHER" id="PTHR44688:SF16">
    <property type="entry name" value="DNA-BINDING TRANSCRIPTIONAL ACTIVATOR DEVR_DOSR"/>
    <property type="match status" value="1"/>
</dbReference>
<dbReference type="PROSITE" id="PS50043">
    <property type="entry name" value="HTH_LUXR_2"/>
    <property type="match status" value="1"/>
</dbReference>